<comment type="caution">
    <text evidence="2">The sequence shown here is derived from an EMBL/GenBank/DDBJ whole genome shotgun (WGS) entry which is preliminary data.</text>
</comment>
<dbReference type="EMBL" id="BLXT01002816">
    <property type="protein sequence ID" value="GFN97919.1"/>
    <property type="molecule type" value="Genomic_DNA"/>
</dbReference>
<feature type="region of interest" description="Disordered" evidence="1">
    <location>
        <begin position="1"/>
        <end position="56"/>
    </location>
</feature>
<reference evidence="2 3" key="1">
    <citation type="journal article" date="2021" name="Elife">
        <title>Chloroplast acquisition without the gene transfer in kleptoplastic sea slugs, Plakobranchus ocellatus.</title>
        <authorList>
            <person name="Maeda T."/>
            <person name="Takahashi S."/>
            <person name="Yoshida T."/>
            <person name="Shimamura S."/>
            <person name="Takaki Y."/>
            <person name="Nagai Y."/>
            <person name="Toyoda A."/>
            <person name="Suzuki Y."/>
            <person name="Arimoto A."/>
            <person name="Ishii H."/>
            <person name="Satoh N."/>
            <person name="Nishiyama T."/>
            <person name="Hasebe M."/>
            <person name="Maruyama T."/>
            <person name="Minagawa J."/>
            <person name="Obokata J."/>
            <person name="Shigenobu S."/>
        </authorList>
    </citation>
    <scope>NUCLEOTIDE SEQUENCE [LARGE SCALE GENOMIC DNA]</scope>
</reference>
<evidence type="ECO:0000313" key="3">
    <source>
        <dbReference type="Proteomes" id="UP000735302"/>
    </source>
</evidence>
<organism evidence="2 3">
    <name type="scientific">Plakobranchus ocellatus</name>
    <dbReference type="NCBI Taxonomy" id="259542"/>
    <lineage>
        <taxon>Eukaryota</taxon>
        <taxon>Metazoa</taxon>
        <taxon>Spiralia</taxon>
        <taxon>Lophotrochozoa</taxon>
        <taxon>Mollusca</taxon>
        <taxon>Gastropoda</taxon>
        <taxon>Heterobranchia</taxon>
        <taxon>Euthyneura</taxon>
        <taxon>Panpulmonata</taxon>
        <taxon>Sacoglossa</taxon>
        <taxon>Placobranchoidea</taxon>
        <taxon>Plakobranchidae</taxon>
        <taxon>Plakobranchus</taxon>
    </lineage>
</organism>
<name>A0AAV3ZS50_9GAST</name>
<evidence type="ECO:0000256" key="1">
    <source>
        <dbReference type="SAM" id="MobiDB-lite"/>
    </source>
</evidence>
<keyword evidence="3" id="KW-1185">Reference proteome</keyword>
<sequence>MGKESLGKEKPVSVTAPGRLCRGPTEKHQPSVTAPGRLRRGPPEKHQPSVIAPGRLCRGPTEKHQLGIVFSLKLSKGWRFPSLTVSRRFAAREVSHSVSANAMKGWLGGFPLKLVHLFQVVELVQVCPGVIRVYVQFPQRH</sequence>
<dbReference type="Proteomes" id="UP000735302">
    <property type="component" value="Unassembled WGS sequence"/>
</dbReference>
<protein>
    <submittedName>
        <fullName evidence="2">Uncharacterized protein</fullName>
    </submittedName>
</protein>
<proteinExistence type="predicted"/>
<evidence type="ECO:0000313" key="2">
    <source>
        <dbReference type="EMBL" id="GFN97919.1"/>
    </source>
</evidence>
<accession>A0AAV3ZS50</accession>
<dbReference type="AlphaFoldDB" id="A0AAV3ZS50"/>
<feature type="compositionally biased region" description="Basic and acidic residues" evidence="1">
    <location>
        <begin position="1"/>
        <end position="11"/>
    </location>
</feature>
<gene>
    <name evidence="2" type="ORF">PoB_002442500</name>
</gene>